<comment type="caution">
    <text evidence="1">The sequence shown here is derived from an EMBL/GenBank/DDBJ whole genome shotgun (WGS) entry which is preliminary data.</text>
</comment>
<name>A0ACC0KGK0_CHOFU</name>
<dbReference type="Proteomes" id="UP001064048">
    <property type="component" value="Chromosome 5"/>
</dbReference>
<accession>A0ACC0KGK0</accession>
<keyword evidence="2" id="KW-1185">Reference proteome</keyword>
<evidence type="ECO:0000313" key="2">
    <source>
        <dbReference type="Proteomes" id="UP001064048"/>
    </source>
</evidence>
<dbReference type="EMBL" id="CM046105">
    <property type="protein sequence ID" value="KAI8435196.1"/>
    <property type="molecule type" value="Genomic_DNA"/>
</dbReference>
<gene>
    <name evidence="1" type="ORF">MSG28_003553</name>
</gene>
<reference evidence="1 2" key="1">
    <citation type="journal article" date="2022" name="Genome Biol. Evol.">
        <title>The Spruce Budworm Genome: Reconstructing the Evolutionary History of Antifreeze Proteins.</title>
        <authorList>
            <person name="Beliveau C."/>
            <person name="Gagne P."/>
            <person name="Picq S."/>
            <person name="Vernygora O."/>
            <person name="Keeling C.I."/>
            <person name="Pinkney K."/>
            <person name="Doucet D."/>
            <person name="Wen F."/>
            <person name="Johnston J.S."/>
            <person name="Maaroufi H."/>
            <person name="Boyle B."/>
            <person name="Laroche J."/>
            <person name="Dewar K."/>
            <person name="Juretic N."/>
            <person name="Blackburn G."/>
            <person name="Nisole A."/>
            <person name="Brunet B."/>
            <person name="Brandao M."/>
            <person name="Lumley L."/>
            <person name="Duan J."/>
            <person name="Quan G."/>
            <person name="Lucarotti C.J."/>
            <person name="Roe A.D."/>
            <person name="Sperling F.A.H."/>
            <person name="Levesque R.C."/>
            <person name="Cusson M."/>
        </authorList>
    </citation>
    <scope>NUCLEOTIDE SEQUENCE [LARGE SCALE GENOMIC DNA]</scope>
    <source>
        <strain evidence="1">Glfc:IPQL:Cfum</strain>
    </source>
</reference>
<protein>
    <submittedName>
        <fullName evidence="1">Uncharacterized protein</fullName>
    </submittedName>
</protein>
<sequence length="173" mass="20071">MGDDHKSKMDLSRSKGDLGNRSTLGVKSGMLKSQAQLAGRSMSRMKLGIEFKRPPLMYFNTYQLDPRRFFHIANVTKLVEEMLDESFEGHKYNIMDSPALAIRLAGEIMRKLKTMDFERYRFISVVTIGQRRSQCYNNAITFLWDHERDAYVNVQRDVPTAFIQVTVFGIYLD</sequence>
<organism evidence="1 2">
    <name type="scientific">Choristoneura fumiferana</name>
    <name type="common">Spruce budworm moth</name>
    <name type="synonym">Archips fumiferana</name>
    <dbReference type="NCBI Taxonomy" id="7141"/>
    <lineage>
        <taxon>Eukaryota</taxon>
        <taxon>Metazoa</taxon>
        <taxon>Ecdysozoa</taxon>
        <taxon>Arthropoda</taxon>
        <taxon>Hexapoda</taxon>
        <taxon>Insecta</taxon>
        <taxon>Pterygota</taxon>
        <taxon>Neoptera</taxon>
        <taxon>Endopterygota</taxon>
        <taxon>Lepidoptera</taxon>
        <taxon>Glossata</taxon>
        <taxon>Ditrysia</taxon>
        <taxon>Tortricoidea</taxon>
        <taxon>Tortricidae</taxon>
        <taxon>Tortricinae</taxon>
        <taxon>Choristoneura</taxon>
    </lineage>
</organism>
<proteinExistence type="predicted"/>
<evidence type="ECO:0000313" key="1">
    <source>
        <dbReference type="EMBL" id="KAI8435196.1"/>
    </source>
</evidence>